<comment type="similarity">
    <text evidence="1">Belongs to the iron-containing alcohol dehydrogenase family.</text>
</comment>
<dbReference type="PANTHER" id="PTHR11496:SF83">
    <property type="entry name" value="HYDROXYACID-OXOACID TRANSHYDROGENASE, MITOCHONDRIAL"/>
    <property type="match status" value="1"/>
</dbReference>
<dbReference type="FunFam" id="3.40.50.1970:FF:000003">
    <property type="entry name" value="Alcohol dehydrogenase, iron-containing"/>
    <property type="match status" value="1"/>
</dbReference>
<protein>
    <submittedName>
        <fullName evidence="5">Alcohol dehydrogenase</fullName>
    </submittedName>
</protein>
<evidence type="ECO:0000313" key="6">
    <source>
        <dbReference type="Proteomes" id="UP000182264"/>
    </source>
</evidence>
<dbReference type="Proteomes" id="UP000182264">
    <property type="component" value="Chromosome"/>
</dbReference>
<gene>
    <name evidence="5" type="ORF">A7E75_05980</name>
</gene>
<dbReference type="GO" id="GO:0046872">
    <property type="term" value="F:metal ion binding"/>
    <property type="evidence" value="ECO:0007669"/>
    <property type="project" value="InterPro"/>
</dbReference>
<keyword evidence="6" id="KW-1185">Reference proteome</keyword>
<dbReference type="KEGG" id="pace:A6070_14620"/>
<dbReference type="OrthoDB" id="9778433at2"/>
<organism evidence="5 6">
    <name type="scientific">Syntrophotalea acetylenica</name>
    <name type="common">Pelobacter acetylenicus</name>
    <dbReference type="NCBI Taxonomy" id="29542"/>
    <lineage>
        <taxon>Bacteria</taxon>
        <taxon>Pseudomonadati</taxon>
        <taxon>Thermodesulfobacteriota</taxon>
        <taxon>Desulfuromonadia</taxon>
        <taxon>Desulfuromonadales</taxon>
        <taxon>Syntrophotaleaceae</taxon>
        <taxon>Syntrophotalea</taxon>
    </lineage>
</organism>
<dbReference type="Gene3D" id="3.40.50.1970">
    <property type="match status" value="1"/>
</dbReference>
<feature type="domain" description="Fe-containing alcohol dehydrogenase-like C-terminal" evidence="4">
    <location>
        <begin position="188"/>
        <end position="382"/>
    </location>
</feature>
<dbReference type="AlphaFoldDB" id="A0A1L3GF82"/>
<proteinExistence type="inferred from homology"/>
<dbReference type="Pfam" id="PF25137">
    <property type="entry name" value="ADH_Fe_C"/>
    <property type="match status" value="1"/>
</dbReference>
<reference evidence="5 6" key="1">
    <citation type="journal article" date="2017" name="Genome Announc.">
        <title>Complete Genome Sequences of Two Acetylene-Fermenting Pelobacter acetylenicus Strains.</title>
        <authorList>
            <person name="Sutton J.M."/>
            <person name="Baesman S.M."/>
            <person name="Fierst J.L."/>
            <person name="Poret-Peterson A.T."/>
            <person name="Oremland R.S."/>
            <person name="Dunlap D.S."/>
            <person name="Akob D.M."/>
        </authorList>
    </citation>
    <scope>NUCLEOTIDE SEQUENCE [LARGE SCALE GENOMIC DNA]</scope>
    <source>
        <strain evidence="5 6">DSM 3247</strain>
    </source>
</reference>
<dbReference type="FunFam" id="1.20.1090.10:FF:000001">
    <property type="entry name" value="Aldehyde-alcohol dehydrogenase"/>
    <property type="match status" value="1"/>
</dbReference>
<dbReference type="InterPro" id="IPR018211">
    <property type="entry name" value="ADH_Fe_CS"/>
</dbReference>
<evidence type="ECO:0000256" key="1">
    <source>
        <dbReference type="ARBA" id="ARBA00007358"/>
    </source>
</evidence>
<accession>A0A1L3GF82</accession>
<evidence type="ECO:0000259" key="3">
    <source>
        <dbReference type="Pfam" id="PF00465"/>
    </source>
</evidence>
<dbReference type="STRING" id="29542.A6070_14620"/>
<dbReference type="InterPro" id="IPR001670">
    <property type="entry name" value="ADH_Fe/GldA"/>
</dbReference>
<evidence type="ECO:0000313" key="5">
    <source>
        <dbReference type="EMBL" id="APG24624.1"/>
    </source>
</evidence>
<dbReference type="EMBL" id="CP015518">
    <property type="protein sequence ID" value="APG24624.1"/>
    <property type="molecule type" value="Genomic_DNA"/>
</dbReference>
<dbReference type="CDD" id="cd17814">
    <property type="entry name" value="Fe-ADH-like"/>
    <property type="match status" value="1"/>
</dbReference>
<evidence type="ECO:0000256" key="2">
    <source>
        <dbReference type="ARBA" id="ARBA00023002"/>
    </source>
</evidence>
<name>A0A1L3GF82_SYNAC</name>
<dbReference type="RefSeq" id="WP_072286466.1">
    <property type="nucleotide sequence ID" value="NZ_CP015455.1"/>
</dbReference>
<dbReference type="Pfam" id="PF00465">
    <property type="entry name" value="Fe-ADH"/>
    <property type="match status" value="1"/>
</dbReference>
<dbReference type="GO" id="GO:0004022">
    <property type="term" value="F:alcohol dehydrogenase (NAD+) activity"/>
    <property type="evidence" value="ECO:0007669"/>
    <property type="project" value="TreeGrafter"/>
</dbReference>
<dbReference type="SUPFAM" id="SSF56796">
    <property type="entry name" value="Dehydroquinate synthase-like"/>
    <property type="match status" value="1"/>
</dbReference>
<keyword evidence="2" id="KW-0560">Oxidoreductase</keyword>
<dbReference type="PANTHER" id="PTHR11496">
    <property type="entry name" value="ALCOHOL DEHYDROGENASE"/>
    <property type="match status" value="1"/>
</dbReference>
<dbReference type="InterPro" id="IPR056798">
    <property type="entry name" value="ADH_Fe_C"/>
</dbReference>
<evidence type="ECO:0000259" key="4">
    <source>
        <dbReference type="Pfam" id="PF25137"/>
    </source>
</evidence>
<dbReference type="InterPro" id="IPR039697">
    <property type="entry name" value="Alcohol_dehydrogenase_Fe"/>
</dbReference>
<feature type="domain" description="Alcohol dehydrogenase iron-type/glycerol dehydrogenase GldA" evidence="3">
    <location>
        <begin position="9"/>
        <end position="176"/>
    </location>
</feature>
<sequence length="383" mass="41306">MSIRKFVTPEIIFGQGALSQIGDSAARSGASKVFVVTDQGLIEAGWVDKALHYLRTAGLEYEIFSSITSNPKDFEVAEGVTHYLRSRCDALVAVGGGSPADTAKAIAMLATNGGELQDYEGVNRIRHPLPPMVIVPSTAGTGSEVSQFAIIVDHQRRLKMSIISKSLIPDIAIIDPDLLNTKPPRLAAATGIDALSHAIESYVSLAATPLTDIHALNAIRLIFGNLKRSVFDRHDAEANNNMAMASLNAGIAFSNAILGAGHAMTHQIDGLLDTHHGETNATLLPHVMQFNLPECRQKFTQIARQIEASATDQDRCEDLSEQAIEAVRRLTRDIGLHKSLADVGLKKESIKTLSQNALNDACLVTNPRNATAEDIEQLFLKAF</sequence>
<dbReference type="Gene3D" id="1.20.1090.10">
    <property type="entry name" value="Dehydroquinate synthase-like - alpha domain"/>
    <property type="match status" value="1"/>
</dbReference>
<dbReference type="PROSITE" id="PS00913">
    <property type="entry name" value="ADH_IRON_1"/>
    <property type="match status" value="1"/>
</dbReference>